<evidence type="ECO:0000313" key="12">
    <source>
        <dbReference type="Proteomes" id="UP001153076"/>
    </source>
</evidence>
<dbReference type="PANTHER" id="PTHR31269:SF22">
    <property type="entry name" value="OS01G0247700 PROTEIN"/>
    <property type="match status" value="1"/>
</dbReference>
<proteinExistence type="inferred from homology"/>
<feature type="transmembrane region" description="Helical" evidence="10">
    <location>
        <begin position="293"/>
        <end position="311"/>
    </location>
</feature>
<keyword evidence="9 10" id="KW-0472">Membrane</keyword>
<organism evidence="11 12">
    <name type="scientific">Carnegiea gigantea</name>
    <dbReference type="NCBI Taxonomy" id="171969"/>
    <lineage>
        <taxon>Eukaryota</taxon>
        <taxon>Viridiplantae</taxon>
        <taxon>Streptophyta</taxon>
        <taxon>Embryophyta</taxon>
        <taxon>Tracheophyta</taxon>
        <taxon>Spermatophyta</taxon>
        <taxon>Magnoliopsida</taxon>
        <taxon>eudicotyledons</taxon>
        <taxon>Gunneridae</taxon>
        <taxon>Pentapetalae</taxon>
        <taxon>Caryophyllales</taxon>
        <taxon>Cactineae</taxon>
        <taxon>Cactaceae</taxon>
        <taxon>Cactoideae</taxon>
        <taxon>Echinocereeae</taxon>
        <taxon>Carnegiea</taxon>
    </lineage>
</organism>
<dbReference type="AlphaFoldDB" id="A0A9Q1KPT8"/>
<evidence type="ECO:0000313" key="11">
    <source>
        <dbReference type="EMBL" id="KAJ8446673.1"/>
    </source>
</evidence>
<evidence type="ECO:0000256" key="4">
    <source>
        <dbReference type="ARBA" id="ARBA00022448"/>
    </source>
</evidence>
<feature type="transmembrane region" description="Helical" evidence="10">
    <location>
        <begin position="233"/>
        <end position="255"/>
    </location>
</feature>
<evidence type="ECO:0000256" key="7">
    <source>
        <dbReference type="ARBA" id="ARBA00022989"/>
    </source>
</evidence>
<dbReference type="GO" id="GO:0008308">
    <property type="term" value="F:voltage-gated monoatomic anion channel activity"/>
    <property type="evidence" value="ECO:0007669"/>
    <property type="project" value="InterPro"/>
</dbReference>
<dbReference type="Gene3D" id="1.50.10.150">
    <property type="entry name" value="Voltage-dependent anion channel"/>
    <property type="match status" value="1"/>
</dbReference>
<feature type="transmembrane region" description="Helical" evidence="10">
    <location>
        <begin position="170"/>
        <end position="190"/>
    </location>
</feature>
<keyword evidence="6 10" id="KW-0812">Transmembrane</keyword>
<feature type="transmembrane region" description="Helical" evidence="10">
    <location>
        <begin position="146"/>
        <end position="164"/>
    </location>
</feature>
<dbReference type="OrthoDB" id="1867618at2759"/>
<comment type="caution">
    <text evidence="11">The sequence shown here is derived from an EMBL/GenBank/DDBJ whole genome shotgun (WGS) entry which is preliminary data.</text>
</comment>
<evidence type="ECO:0000256" key="1">
    <source>
        <dbReference type="ARBA" id="ARBA00004127"/>
    </source>
</evidence>
<evidence type="ECO:0000256" key="9">
    <source>
        <dbReference type="ARBA" id="ARBA00023136"/>
    </source>
</evidence>
<dbReference type="GO" id="GO:0006873">
    <property type="term" value="P:intracellular monoatomic ion homeostasis"/>
    <property type="evidence" value="ECO:0007669"/>
    <property type="project" value="InterPro"/>
</dbReference>
<comment type="subcellular location">
    <subcellularLocation>
        <location evidence="2">Cell membrane</location>
    </subcellularLocation>
    <subcellularLocation>
        <location evidence="1">Endomembrane system</location>
        <topology evidence="1">Multi-pass membrane protein</topology>
    </subcellularLocation>
</comment>
<keyword evidence="8" id="KW-0406">Ion transport</keyword>
<keyword evidence="4" id="KW-0813">Transport</keyword>
<sequence length="388" mass="44102">MHQGSHLKAMEPITSHPKHDQLITIAINSSTTATFDHHNPHHHCPSIVNRSIIPILARFHAGYFRISLSLGSQALLWKSLIQPTSHDTLNPQVHHIFHRLYPLAFISFWSFSLLNLVILSLLYILRCIFLPHMVRAEFRDHVGMNYLFAPWISWLLLLQCAPGIRHGVALYLGLWWILVLPMVILDLKIYGRWFTTKGDKHTLTMVANPTCQMTIIGNLVGSRAAAQMGCKETAMFMFSLGMVHYLVLLVTLYQSKDTLPAALKPVFFLFFAAPAVGRASLFKKAMRTFNVTWWAYPFPITLLALAATEYAQQAKCRVADALVLVLVSLSLLVTFVMAIFTVFKYSRSLLHRDDDDDDDDDCDYDPGFMWEHSTNCSTQETGHQQSKN</sequence>
<gene>
    <name evidence="11" type="ORF">Cgig2_002835</name>
</gene>
<feature type="transmembrane region" description="Helical" evidence="10">
    <location>
        <begin position="100"/>
        <end position="125"/>
    </location>
</feature>
<dbReference type="Proteomes" id="UP001153076">
    <property type="component" value="Unassembled WGS sequence"/>
</dbReference>
<dbReference type="Pfam" id="PF03595">
    <property type="entry name" value="SLAC1"/>
    <property type="match status" value="2"/>
</dbReference>
<keyword evidence="12" id="KW-1185">Reference proteome</keyword>
<evidence type="ECO:0000256" key="5">
    <source>
        <dbReference type="ARBA" id="ARBA00022475"/>
    </source>
</evidence>
<dbReference type="GO" id="GO:0012505">
    <property type="term" value="C:endomembrane system"/>
    <property type="evidence" value="ECO:0007669"/>
    <property type="project" value="UniProtKB-SubCell"/>
</dbReference>
<protein>
    <submittedName>
        <fullName evidence="11">Uncharacterized protein</fullName>
    </submittedName>
</protein>
<evidence type="ECO:0000256" key="3">
    <source>
        <dbReference type="ARBA" id="ARBA00007808"/>
    </source>
</evidence>
<dbReference type="InterPro" id="IPR030183">
    <property type="entry name" value="SLAC/SLAH"/>
</dbReference>
<keyword evidence="5" id="KW-1003">Cell membrane</keyword>
<dbReference type="GO" id="GO:0005886">
    <property type="term" value="C:plasma membrane"/>
    <property type="evidence" value="ECO:0007669"/>
    <property type="project" value="UniProtKB-SubCell"/>
</dbReference>
<dbReference type="InterPro" id="IPR004695">
    <property type="entry name" value="SLAC1/Mae1/Ssu1/TehA"/>
</dbReference>
<dbReference type="InterPro" id="IPR038665">
    <property type="entry name" value="Voltage-dep_anion_channel_sf"/>
</dbReference>
<feature type="transmembrane region" description="Helical" evidence="10">
    <location>
        <begin position="323"/>
        <end position="343"/>
    </location>
</feature>
<feature type="transmembrane region" description="Helical" evidence="10">
    <location>
        <begin position="261"/>
        <end position="281"/>
    </location>
</feature>
<comment type="similarity">
    <text evidence="3">Belongs to the SLAC1 S-type anion channel family.</text>
</comment>
<accession>A0A9Q1KPT8</accession>
<evidence type="ECO:0000256" key="6">
    <source>
        <dbReference type="ARBA" id="ARBA00022692"/>
    </source>
</evidence>
<keyword evidence="7 10" id="KW-1133">Transmembrane helix</keyword>
<dbReference type="EMBL" id="JAKOGI010000051">
    <property type="protein sequence ID" value="KAJ8446673.1"/>
    <property type="molecule type" value="Genomic_DNA"/>
</dbReference>
<evidence type="ECO:0000256" key="2">
    <source>
        <dbReference type="ARBA" id="ARBA00004236"/>
    </source>
</evidence>
<evidence type="ECO:0000256" key="8">
    <source>
        <dbReference type="ARBA" id="ARBA00023065"/>
    </source>
</evidence>
<dbReference type="PANTHER" id="PTHR31269">
    <property type="entry name" value="S-TYPE ANION CHANNEL SLAH3"/>
    <property type="match status" value="1"/>
</dbReference>
<evidence type="ECO:0000256" key="10">
    <source>
        <dbReference type="SAM" id="Phobius"/>
    </source>
</evidence>
<name>A0A9Q1KPT8_9CARY</name>
<reference evidence="11" key="1">
    <citation type="submission" date="2022-04" db="EMBL/GenBank/DDBJ databases">
        <title>Carnegiea gigantea Genome sequencing and assembly v2.</title>
        <authorList>
            <person name="Copetti D."/>
            <person name="Sanderson M.J."/>
            <person name="Burquez A."/>
            <person name="Wojciechowski M.F."/>
        </authorList>
    </citation>
    <scope>NUCLEOTIDE SEQUENCE</scope>
    <source>
        <strain evidence="11">SGP5-SGP5p</strain>
        <tissue evidence="11">Aerial part</tissue>
    </source>
</reference>